<evidence type="ECO:0000256" key="5">
    <source>
        <dbReference type="ARBA" id="ARBA00022553"/>
    </source>
</evidence>
<feature type="domain" description="Histidine kinase" evidence="16">
    <location>
        <begin position="248"/>
        <end position="463"/>
    </location>
</feature>
<keyword evidence="10" id="KW-0067">ATP-binding</keyword>
<feature type="region of interest" description="Disordered" evidence="14">
    <location>
        <begin position="85"/>
        <end position="106"/>
    </location>
</feature>
<dbReference type="RefSeq" id="WP_221249685.1">
    <property type="nucleotide sequence ID" value="NZ_AP024355.1"/>
</dbReference>
<dbReference type="InterPro" id="IPR004358">
    <property type="entry name" value="Sig_transdc_His_kin-like_C"/>
</dbReference>
<keyword evidence="13 15" id="KW-0472">Membrane</keyword>
<dbReference type="InterPro" id="IPR003660">
    <property type="entry name" value="HAMP_dom"/>
</dbReference>
<name>A0ABM8HYY1_9BACT</name>
<keyword evidence="4" id="KW-1003">Cell membrane</keyword>
<organism evidence="18 19">
    <name type="scientific">Desulfuromonas versatilis</name>
    <dbReference type="NCBI Taxonomy" id="2802975"/>
    <lineage>
        <taxon>Bacteria</taxon>
        <taxon>Pseudomonadati</taxon>
        <taxon>Thermodesulfobacteriota</taxon>
        <taxon>Desulfuromonadia</taxon>
        <taxon>Desulfuromonadales</taxon>
        <taxon>Desulfuromonadaceae</taxon>
        <taxon>Desulfuromonas</taxon>
    </lineage>
</organism>
<accession>A0ABM8HYY1</accession>
<dbReference type="SMART" id="SM00387">
    <property type="entry name" value="HATPase_c"/>
    <property type="match status" value="1"/>
</dbReference>
<sequence length="467" mass="51687">MHLPIKYKLFFTLLLTSCLVSGGMFLFIQWNFDRGFLNYVNQQQLAEMEELMPRLAEEYARQGSWQVIQDNPRVWEKLLLSGRDNRGPAPKVPPPPGPALGPPPGKGARLALYDADRQIIIGPPDLPATNLKPVALEGQTIGYLSLVPPQELSEAGDLLFLEQQTQSFALVALSVAVLSLLISFPLTTQLLRPIKALTTGTRKLKAGQYQTRIQAAARDELGQLCNDFNSLAFTLEKNEQARKQWVADIAHELRTPLSVLQGDIEALQDGIREVGPKTLGALHDEARHLTRLVNDLYELSMSDIGALDYKMRRIDPLALFREAAAQNEARFAAKGLELRLDLPNQSCVMSADPDRLRQLFTNLLENSLRYTKAPGLLEVSATNSGQSLRIDFEDTPPGIDPSQYERLFERLYRGEQSRSRATGGAGLGLAICKNIVEAHRGEINAGPSKHGGLHIRLDLPLSTGEFA</sequence>
<evidence type="ECO:0000256" key="13">
    <source>
        <dbReference type="ARBA" id="ARBA00023136"/>
    </source>
</evidence>
<dbReference type="SUPFAM" id="SSF47384">
    <property type="entry name" value="Homodimeric domain of signal transducing histidine kinase"/>
    <property type="match status" value="1"/>
</dbReference>
<keyword evidence="19" id="KW-1185">Reference proteome</keyword>
<dbReference type="Pfam" id="PF00512">
    <property type="entry name" value="HisKA"/>
    <property type="match status" value="1"/>
</dbReference>
<dbReference type="Pfam" id="PF00672">
    <property type="entry name" value="HAMP"/>
    <property type="match status" value="1"/>
</dbReference>
<evidence type="ECO:0000256" key="12">
    <source>
        <dbReference type="ARBA" id="ARBA00023012"/>
    </source>
</evidence>
<evidence type="ECO:0000313" key="18">
    <source>
        <dbReference type="EMBL" id="BCR06315.1"/>
    </source>
</evidence>
<dbReference type="CDD" id="cd00082">
    <property type="entry name" value="HisKA"/>
    <property type="match status" value="1"/>
</dbReference>
<dbReference type="SUPFAM" id="SSF158472">
    <property type="entry name" value="HAMP domain-like"/>
    <property type="match status" value="1"/>
</dbReference>
<dbReference type="InterPro" id="IPR036097">
    <property type="entry name" value="HisK_dim/P_sf"/>
</dbReference>
<evidence type="ECO:0000256" key="7">
    <source>
        <dbReference type="ARBA" id="ARBA00022692"/>
    </source>
</evidence>
<keyword evidence="5" id="KW-0597">Phosphoprotein</keyword>
<evidence type="ECO:0000256" key="11">
    <source>
        <dbReference type="ARBA" id="ARBA00022989"/>
    </source>
</evidence>
<proteinExistence type="predicted"/>
<dbReference type="EMBL" id="AP024355">
    <property type="protein sequence ID" value="BCR06315.1"/>
    <property type="molecule type" value="Genomic_DNA"/>
</dbReference>
<dbReference type="SMART" id="SM00304">
    <property type="entry name" value="HAMP"/>
    <property type="match status" value="1"/>
</dbReference>
<evidence type="ECO:0000256" key="14">
    <source>
        <dbReference type="SAM" id="MobiDB-lite"/>
    </source>
</evidence>
<keyword evidence="9 18" id="KW-0418">Kinase</keyword>
<dbReference type="PRINTS" id="PR00344">
    <property type="entry name" value="BCTRLSENSOR"/>
</dbReference>
<reference evidence="18 19" key="2">
    <citation type="journal article" date="2021" name="Int. J. Syst. Evol. Microbiol.">
        <title>Isolation and Polyphasic Characterization of Desulfuromonas versatilis sp. Nov., an Electrogenic Bacteria Capable of Versatile Metabolism Isolated from a Graphene Oxide-Reducing Enrichment Culture.</title>
        <authorList>
            <person name="Xie L."/>
            <person name="Yoshida N."/>
            <person name="Ishii S."/>
            <person name="Meng L."/>
        </authorList>
    </citation>
    <scope>NUCLEOTIDE SEQUENCE [LARGE SCALE GENOMIC DNA]</scope>
    <source>
        <strain evidence="18 19">NIT-T3</strain>
    </source>
</reference>
<evidence type="ECO:0000256" key="1">
    <source>
        <dbReference type="ARBA" id="ARBA00000085"/>
    </source>
</evidence>
<protein>
    <recommendedName>
        <fullName evidence="3">histidine kinase</fullName>
        <ecNumber evidence="3">2.7.13.3</ecNumber>
    </recommendedName>
</protein>
<evidence type="ECO:0000256" key="9">
    <source>
        <dbReference type="ARBA" id="ARBA00022777"/>
    </source>
</evidence>
<dbReference type="PROSITE" id="PS50885">
    <property type="entry name" value="HAMP"/>
    <property type="match status" value="1"/>
</dbReference>
<evidence type="ECO:0000256" key="15">
    <source>
        <dbReference type="SAM" id="Phobius"/>
    </source>
</evidence>
<evidence type="ECO:0000259" key="16">
    <source>
        <dbReference type="PROSITE" id="PS50109"/>
    </source>
</evidence>
<dbReference type="InterPro" id="IPR050398">
    <property type="entry name" value="HssS/ArlS-like"/>
</dbReference>
<reference evidence="18 19" key="1">
    <citation type="journal article" date="2016" name="C (Basel)">
        <title>Selective Growth of and Electricity Production by Marine Exoelectrogenic Bacteria in Self-Aggregated Hydrogel of Microbially Reduced Graphene Oxide.</title>
        <authorList>
            <person name="Yoshida N."/>
            <person name="Goto Y."/>
            <person name="Miyata Y."/>
        </authorList>
    </citation>
    <scope>NUCLEOTIDE SEQUENCE [LARGE SCALE GENOMIC DNA]</scope>
    <source>
        <strain evidence="18 19">NIT-T3</strain>
    </source>
</reference>
<feature type="compositionally biased region" description="Pro residues" evidence="14">
    <location>
        <begin position="90"/>
        <end position="105"/>
    </location>
</feature>
<feature type="transmembrane region" description="Helical" evidence="15">
    <location>
        <begin position="9"/>
        <end position="30"/>
    </location>
</feature>
<comment type="catalytic activity">
    <reaction evidence="1">
        <text>ATP + protein L-histidine = ADP + protein N-phospho-L-histidine.</text>
        <dbReference type="EC" id="2.7.13.3"/>
    </reaction>
</comment>
<dbReference type="SUPFAM" id="SSF55874">
    <property type="entry name" value="ATPase domain of HSP90 chaperone/DNA topoisomerase II/histidine kinase"/>
    <property type="match status" value="1"/>
</dbReference>
<dbReference type="GO" id="GO:0016301">
    <property type="term" value="F:kinase activity"/>
    <property type="evidence" value="ECO:0007669"/>
    <property type="project" value="UniProtKB-KW"/>
</dbReference>
<dbReference type="Gene3D" id="1.10.287.130">
    <property type="match status" value="1"/>
</dbReference>
<evidence type="ECO:0000256" key="6">
    <source>
        <dbReference type="ARBA" id="ARBA00022679"/>
    </source>
</evidence>
<dbReference type="SMART" id="SM00388">
    <property type="entry name" value="HisKA"/>
    <property type="match status" value="1"/>
</dbReference>
<dbReference type="InterPro" id="IPR005467">
    <property type="entry name" value="His_kinase_dom"/>
</dbReference>
<dbReference type="Gene3D" id="6.10.340.10">
    <property type="match status" value="1"/>
</dbReference>
<evidence type="ECO:0000256" key="4">
    <source>
        <dbReference type="ARBA" id="ARBA00022475"/>
    </source>
</evidence>
<evidence type="ECO:0000259" key="17">
    <source>
        <dbReference type="PROSITE" id="PS50885"/>
    </source>
</evidence>
<dbReference type="Gene3D" id="3.30.565.10">
    <property type="entry name" value="Histidine kinase-like ATPase, C-terminal domain"/>
    <property type="match status" value="1"/>
</dbReference>
<feature type="transmembrane region" description="Helical" evidence="15">
    <location>
        <begin position="167"/>
        <end position="186"/>
    </location>
</feature>
<comment type="subcellular location">
    <subcellularLocation>
        <location evidence="2">Cell membrane</location>
        <topology evidence="2">Multi-pass membrane protein</topology>
    </subcellularLocation>
</comment>
<evidence type="ECO:0000256" key="3">
    <source>
        <dbReference type="ARBA" id="ARBA00012438"/>
    </source>
</evidence>
<dbReference type="PANTHER" id="PTHR45528">
    <property type="entry name" value="SENSOR HISTIDINE KINASE CPXA"/>
    <property type="match status" value="1"/>
</dbReference>
<dbReference type="CDD" id="cd06225">
    <property type="entry name" value="HAMP"/>
    <property type="match status" value="1"/>
</dbReference>
<dbReference type="EC" id="2.7.13.3" evidence="3"/>
<evidence type="ECO:0000256" key="2">
    <source>
        <dbReference type="ARBA" id="ARBA00004651"/>
    </source>
</evidence>
<feature type="domain" description="HAMP" evidence="17">
    <location>
        <begin position="188"/>
        <end position="240"/>
    </location>
</feature>
<dbReference type="InterPro" id="IPR003594">
    <property type="entry name" value="HATPase_dom"/>
</dbReference>
<gene>
    <name evidence="18" type="ORF">DESUT3_33840</name>
</gene>
<dbReference type="PANTHER" id="PTHR45528:SF1">
    <property type="entry name" value="SENSOR HISTIDINE KINASE CPXA"/>
    <property type="match status" value="1"/>
</dbReference>
<keyword evidence="11 15" id="KW-1133">Transmembrane helix</keyword>
<keyword evidence="8" id="KW-0547">Nucleotide-binding</keyword>
<evidence type="ECO:0000313" key="19">
    <source>
        <dbReference type="Proteomes" id="UP001319827"/>
    </source>
</evidence>
<keyword evidence="6" id="KW-0808">Transferase</keyword>
<dbReference type="InterPro" id="IPR003661">
    <property type="entry name" value="HisK_dim/P_dom"/>
</dbReference>
<keyword evidence="7 15" id="KW-0812">Transmembrane</keyword>
<dbReference type="PROSITE" id="PS50109">
    <property type="entry name" value="HIS_KIN"/>
    <property type="match status" value="1"/>
</dbReference>
<evidence type="ECO:0000256" key="8">
    <source>
        <dbReference type="ARBA" id="ARBA00022741"/>
    </source>
</evidence>
<evidence type="ECO:0000256" key="10">
    <source>
        <dbReference type="ARBA" id="ARBA00022840"/>
    </source>
</evidence>
<dbReference type="InterPro" id="IPR036890">
    <property type="entry name" value="HATPase_C_sf"/>
</dbReference>
<keyword evidence="12" id="KW-0902">Two-component regulatory system</keyword>
<dbReference type="Proteomes" id="UP001319827">
    <property type="component" value="Chromosome"/>
</dbReference>
<dbReference type="Pfam" id="PF02518">
    <property type="entry name" value="HATPase_c"/>
    <property type="match status" value="1"/>
</dbReference>